<evidence type="ECO:0000256" key="1">
    <source>
        <dbReference type="SAM" id="MobiDB-lite"/>
    </source>
</evidence>
<protein>
    <submittedName>
        <fullName evidence="2">Uncharacterized protein</fullName>
    </submittedName>
</protein>
<reference evidence="2 3" key="1">
    <citation type="journal article" date="2014" name="BMC Genomics">
        <title>Genome sequencing of four Aureobasidium pullulans varieties: biotechnological potential, stress tolerance, and description of new species.</title>
        <authorList>
            <person name="Gostin Ar C."/>
            <person name="Ohm R.A."/>
            <person name="Kogej T."/>
            <person name="Sonjak S."/>
            <person name="Turk M."/>
            <person name="Zajc J."/>
            <person name="Zalar P."/>
            <person name="Grube M."/>
            <person name="Sun H."/>
            <person name="Han J."/>
            <person name="Sharma A."/>
            <person name="Chiniquy J."/>
            <person name="Ngan C.Y."/>
            <person name="Lipzen A."/>
            <person name="Barry K."/>
            <person name="Grigoriev I.V."/>
            <person name="Gunde-Cimerman N."/>
        </authorList>
    </citation>
    <scope>NUCLEOTIDE SEQUENCE [LARGE SCALE GENOMIC DNA]</scope>
    <source>
        <strain evidence="2 3">CBS 110374</strain>
    </source>
</reference>
<accession>A0A074VCW7</accession>
<feature type="region of interest" description="Disordered" evidence="1">
    <location>
        <begin position="224"/>
        <end position="250"/>
    </location>
</feature>
<dbReference type="GeneID" id="63922276"/>
<dbReference type="EMBL" id="KL584858">
    <property type="protein sequence ID" value="KEQ58188.1"/>
    <property type="molecule type" value="Genomic_DNA"/>
</dbReference>
<dbReference type="AlphaFoldDB" id="A0A074VCW7"/>
<evidence type="ECO:0000313" key="2">
    <source>
        <dbReference type="EMBL" id="KEQ58188.1"/>
    </source>
</evidence>
<dbReference type="HOGENOM" id="CLU_040664_0_0_1"/>
<organism evidence="2 3">
    <name type="scientific">Aureobasidium melanogenum (strain CBS 110374)</name>
    <name type="common">Aureobasidium pullulans var. melanogenum</name>
    <dbReference type="NCBI Taxonomy" id="1043003"/>
    <lineage>
        <taxon>Eukaryota</taxon>
        <taxon>Fungi</taxon>
        <taxon>Dikarya</taxon>
        <taxon>Ascomycota</taxon>
        <taxon>Pezizomycotina</taxon>
        <taxon>Dothideomycetes</taxon>
        <taxon>Dothideomycetidae</taxon>
        <taxon>Dothideales</taxon>
        <taxon>Saccotheciaceae</taxon>
        <taxon>Aureobasidium</taxon>
    </lineage>
</organism>
<proteinExistence type="predicted"/>
<evidence type="ECO:0000313" key="3">
    <source>
        <dbReference type="Proteomes" id="UP000030672"/>
    </source>
</evidence>
<name>A0A074VCW7_AURM1</name>
<sequence length="476" mass="52189">MSFNGSINAQQGQVYQLDHVPNRHALTHVPQFEGHPLTSWTFLDFVTPNDRATIPIIGTQQALASLDHALSAGIFARRAAESRLFSAYTPLAIALNTICAKVGAEPITERDLAQLHRAPWFADFAKAVIKRYDAEGQIKLNDDNLLSESCLSEDHMVLLAEAFAASQNLSNIELGIVAITQKGVKAFHYPWTATCKGLTAWVVADLRSNDPIYYGLGREIVEQHEGTDGEEEEHESQEEDADDEEVPTVTPRKTATRVLDQQVPLRAGLSAKDILERHTDNLQYNNILKVGLQYSNQEIAKKVAEAAVGSTKKFSTGASGVVKRINTGIDFIEKEFGMDVGAFRTAYDTERKNNGIPIRGKDGVDDQVLAANASKINDAMAWVKSGGPRPVVAVAPGPVPTGYEPAFPAPNANSGSINTFNSNVPQIDDAMDELDQDFKYAPEVQSDNFLSQLNEPQPDWDSMLDDTLMNFNDTFN</sequence>
<dbReference type="RefSeq" id="XP_040875211.1">
    <property type="nucleotide sequence ID" value="XM_041028903.1"/>
</dbReference>
<gene>
    <name evidence="2" type="ORF">M437DRAFT_88797</name>
</gene>
<dbReference type="Proteomes" id="UP000030672">
    <property type="component" value="Unassembled WGS sequence"/>
</dbReference>
<keyword evidence="3" id="KW-1185">Reference proteome</keyword>
<feature type="compositionally biased region" description="Acidic residues" evidence="1">
    <location>
        <begin position="228"/>
        <end position="246"/>
    </location>
</feature>